<dbReference type="SUPFAM" id="SSF53756">
    <property type="entry name" value="UDP-Glycosyltransferase/glycogen phosphorylase"/>
    <property type="match status" value="1"/>
</dbReference>
<evidence type="ECO:0000259" key="1">
    <source>
        <dbReference type="Pfam" id="PF00534"/>
    </source>
</evidence>
<dbReference type="Pfam" id="PF00534">
    <property type="entry name" value="Glycos_transf_1"/>
    <property type="match status" value="1"/>
</dbReference>
<dbReference type="PANTHER" id="PTHR45947">
    <property type="entry name" value="SULFOQUINOVOSYL TRANSFERASE SQD2"/>
    <property type="match status" value="1"/>
</dbReference>
<accession>A0A1F8EDL9</accession>
<dbReference type="InterPro" id="IPR001296">
    <property type="entry name" value="Glyco_trans_1"/>
</dbReference>
<feature type="domain" description="Glycosyltransferase subfamily 4-like N-terminal" evidence="2">
    <location>
        <begin position="58"/>
        <end position="194"/>
    </location>
</feature>
<sequence length="383" mass="42763">MTQKSRVLILTTAYLPQVGGSELAIKNITDRLPGIYFDLITSRPPSAPTGGGGSKNIPAFEQMGNVNIYRVGNSFSLLNFLLPKNFFPIAIFLKAHQLMRKYGQYNIIHAFQASQAAGGGWLLKWIYPKTSLIVTIQEGKVLNKQSWLMRFFRYLIFRKTDSVTAISNYLAQYVKSQNPKIPISVIPNGVDLEKFTNHESRIMNHKKVIITVSRLVKKNGIGDLIEAVAMVIREIPDAKLMIVGDGPLEKNLKLKVKNLKLENHIEFLGDISNDLLPKYLFMADIFVRPSLSEGLGTAFLEAMAAGLPIVGTAVGGIPDFLKNGQTGLFCKVSDPKDLAEKIILLLSDKQLREKIINNGRALVAEKYNWNIIANEFAKIYERI</sequence>
<protein>
    <recommendedName>
        <fullName evidence="5">Glycosyl transferase family 1 domain-containing protein</fullName>
    </recommendedName>
</protein>
<dbReference type="InterPro" id="IPR028098">
    <property type="entry name" value="Glyco_trans_4-like_N"/>
</dbReference>
<dbReference type="Pfam" id="PF13439">
    <property type="entry name" value="Glyco_transf_4"/>
    <property type="match status" value="1"/>
</dbReference>
<dbReference type="EMBL" id="MGJB01000006">
    <property type="protein sequence ID" value="OGM98974.1"/>
    <property type="molecule type" value="Genomic_DNA"/>
</dbReference>
<feature type="domain" description="Glycosyl transferase family 1" evidence="1">
    <location>
        <begin position="200"/>
        <end position="360"/>
    </location>
</feature>
<proteinExistence type="predicted"/>
<dbReference type="Proteomes" id="UP000176893">
    <property type="component" value="Unassembled WGS sequence"/>
</dbReference>
<organism evidence="3 4">
    <name type="scientific">Candidatus Yanofskybacteria bacterium RIFCSPHIGHO2_01_FULL_41_26</name>
    <dbReference type="NCBI Taxonomy" id="1802661"/>
    <lineage>
        <taxon>Bacteria</taxon>
        <taxon>Candidatus Yanofskyibacteriota</taxon>
    </lineage>
</organism>
<dbReference type="Gene3D" id="3.40.50.2000">
    <property type="entry name" value="Glycogen Phosphorylase B"/>
    <property type="match status" value="2"/>
</dbReference>
<name>A0A1F8EDL9_9BACT</name>
<evidence type="ECO:0000313" key="3">
    <source>
        <dbReference type="EMBL" id="OGM98974.1"/>
    </source>
</evidence>
<dbReference type="AlphaFoldDB" id="A0A1F8EDL9"/>
<evidence type="ECO:0008006" key="5">
    <source>
        <dbReference type="Google" id="ProtNLM"/>
    </source>
</evidence>
<evidence type="ECO:0000259" key="2">
    <source>
        <dbReference type="Pfam" id="PF13439"/>
    </source>
</evidence>
<dbReference type="PANTHER" id="PTHR45947:SF3">
    <property type="entry name" value="SULFOQUINOVOSYL TRANSFERASE SQD2"/>
    <property type="match status" value="1"/>
</dbReference>
<dbReference type="CDD" id="cd03801">
    <property type="entry name" value="GT4_PimA-like"/>
    <property type="match status" value="1"/>
</dbReference>
<dbReference type="InterPro" id="IPR050194">
    <property type="entry name" value="Glycosyltransferase_grp1"/>
</dbReference>
<dbReference type="STRING" id="1802661.A2649_01260"/>
<gene>
    <name evidence="3" type="ORF">A2649_01260</name>
</gene>
<comment type="caution">
    <text evidence="3">The sequence shown here is derived from an EMBL/GenBank/DDBJ whole genome shotgun (WGS) entry which is preliminary data.</text>
</comment>
<reference evidence="3 4" key="1">
    <citation type="journal article" date="2016" name="Nat. Commun.">
        <title>Thousands of microbial genomes shed light on interconnected biogeochemical processes in an aquifer system.</title>
        <authorList>
            <person name="Anantharaman K."/>
            <person name="Brown C.T."/>
            <person name="Hug L.A."/>
            <person name="Sharon I."/>
            <person name="Castelle C.J."/>
            <person name="Probst A.J."/>
            <person name="Thomas B.C."/>
            <person name="Singh A."/>
            <person name="Wilkins M.J."/>
            <person name="Karaoz U."/>
            <person name="Brodie E.L."/>
            <person name="Williams K.H."/>
            <person name="Hubbard S.S."/>
            <person name="Banfield J.F."/>
        </authorList>
    </citation>
    <scope>NUCLEOTIDE SEQUENCE [LARGE SCALE GENOMIC DNA]</scope>
</reference>
<dbReference type="GO" id="GO:0016758">
    <property type="term" value="F:hexosyltransferase activity"/>
    <property type="evidence" value="ECO:0007669"/>
    <property type="project" value="TreeGrafter"/>
</dbReference>
<evidence type="ECO:0000313" key="4">
    <source>
        <dbReference type="Proteomes" id="UP000176893"/>
    </source>
</evidence>